<dbReference type="InterPro" id="IPR058647">
    <property type="entry name" value="BSH_CzcB-like"/>
</dbReference>
<feature type="non-terminal residue" evidence="2">
    <location>
        <position position="231"/>
    </location>
</feature>
<evidence type="ECO:0000259" key="1">
    <source>
        <dbReference type="Pfam" id="PF25973"/>
    </source>
</evidence>
<reference evidence="2" key="1">
    <citation type="submission" date="2018-06" db="EMBL/GenBank/DDBJ databases">
        <authorList>
            <person name="Zhirakovskaya E."/>
        </authorList>
    </citation>
    <scope>NUCLEOTIDE SEQUENCE</scope>
</reference>
<dbReference type="SUPFAM" id="SSF111369">
    <property type="entry name" value="HlyD-like secretion proteins"/>
    <property type="match status" value="1"/>
</dbReference>
<proteinExistence type="predicted"/>
<name>A0A3B0VJT9_9ZZZZ</name>
<accession>A0A3B0VJT9</accession>
<dbReference type="GO" id="GO:1990281">
    <property type="term" value="C:efflux pump complex"/>
    <property type="evidence" value="ECO:0007669"/>
    <property type="project" value="TreeGrafter"/>
</dbReference>
<dbReference type="Gene3D" id="1.10.287.470">
    <property type="entry name" value="Helix hairpin bin"/>
    <property type="match status" value="1"/>
</dbReference>
<protein>
    <recommendedName>
        <fullName evidence="1">CzcB-like barrel-sandwich hybrid domain-containing protein</fullName>
    </recommendedName>
</protein>
<dbReference type="GO" id="GO:0015562">
    <property type="term" value="F:efflux transmembrane transporter activity"/>
    <property type="evidence" value="ECO:0007669"/>
    <property type="project" value="TreeGrafter"/>
</dbReference>
<feature type="domain" description="CzcB-like barrel-sandwich hybrid" evidence="1">
    <location>
        <begin position="35"/>
        <end position="165"/>
    </location>
</feature>
<dbReference type="AlphaFoldDB" id="A0A3B0VJT9"/>
<dbReference type="EMBL" id="UOEY01000111">
    <property type="protein sequence ID" value="VAW40810.1"/>
    <property type="molecule type" value="Genomic_DNA"/>
</dbReference>
<dbReference type="PANTHER" id="PTHR30469:SF15">
    <property type="entry name" value="HLYD FAMILY OF SECRETION PROTEINS"/>
    <property type="match status" value="1"/>
</dbReference>
<gene>
    <name evidence="2" type="ORF">MNBD_DELTA04-1537</name>
</gene>
<dbReference type="NCBIfam" id="TIGR01730">
    <property type="entry name" value="RND_mfp"/>
    <property type="match status" value="1"/>
</dbReference>
<dbReference type="PANTHER" id="PTHR30469">
    <property type="entry name" value="MULTIDRUG RESISTANCE PROTEIN MDTA"/>
    <property type="match status" value="1"/>
</dbReference>
<dbReference type="InterPro" id="IPR006143">
    <property type="entry name" value="RND_pump_MFP"/>
</dbReference>
<dbReference type="Gene3D" id="2.40.50.100">
    <property type="match status" value="1"/>
</dbReference>
<sequence>MKWVIFGLSIVFELVGHPAMATGFEAAIHWARRVELSTPVSGVIKTVTVVPGTLVKEGQVMLTLEPTPFKAALQRARAEEVRAAVARDEAKRDDDQAKQLYANTVLSTVELQNADNKYKRAQAGWSIADADVVQAEYRLTYSVIRAPFEGWVLQRNAEPGQTVSSRLTPPPLLIFVAAGRYVARARVPGPQLDRVSVGQQVKVKIGGVGYSGTVESIGLEPVPAAAGKESA</sequence>
<evidence type="ECO:0000313" key="2">
    <source>
        <dbReference type="EMBL" id="VAW40810.1"/>
    </source>
</evidence>
<dbReference type="Pfam" id="PF25973">
    <property type="entry name" value="BSH_CzcB"/>
    <property type="match status" value="1"/>
</dbReference>
<organism evidence="2">
    <name type="scientific">hydrothermal vent metagenome</name>
    <dbReference type="NCBI Taxonomy" id="652676"/>
    <lineage>
        <taxon>unclassified sequences</taxon>
        <taxon>metagenomes</taxon>
        <taxon>ecological metagenomes</taxon>
    </lineage>
</organism>